<reference evidence="3" key="1">
    <citation type="submission" date="2018-12" db="EMBL/GenBank/DDBJ databases">
        <title>Complete genome sequence of Paenibacillus sp. MBLB1234.</title>
        <authorList>
            <person name="Nam Y.-D."/>
            <person name="Kang J."/>
            <person name="Chung W.-H."/>
            <person name="Park Y.S."/>
        </authorList>
    </citation>
    <scope>NUCLEOTIDE SEQUENCE [LARGE SCALE GENOMIC DNA]</scope>
    <source>
        <strain evidence="3">MBLB1234</strain>
    </source>
</reference>
<protein>
    <submittedName>
        <fullName evidence="2">Sugar phosphate isomerase/epimerase</fullName>
    </submittedName>
</protein>
<dbReference type="Pfam" id="PF01261">
    <property type="entry name" value="AP_endonuc_2"/>
    <property type="match status" value="1"/>
</dbReference>
<dbReference type="AlphaFoldDB" id="A0A3S9V1J8"/>
<accession>A0A3S9V1J8</accession>
<evidence type="ECO:0000313" key="3">
    <source>
        <dbReference type="Proteomes" id="UP000270678"/>
    </source>
</evidence>
<dbReference type="OrthoDB" id="9798407at2"/>
<feature type="domain" description="Xylose isomerase-like TIM barrel" evidence="1">
    <location>
        <begin position="28"/>
        <end position="242"/>
    </location>
</feature>
<name>A0A3S9V1J8_9BACL</name>
<sequence>MSKILGAQLYTIRNFAATPEELDQSLSRIKAMGYRTVQVSAMWHLSVDEIAAIVASHGLQTVITHTPYERFIDDLDGVIRDHHKLGCSLAGLGGLPKKYQSKDGYYAFAKKFSTIADELAQNGLKFSYHNHHFEFQKYGGQLGLDILIEQTNPDSFLFTLDTYWVQVGGGNPSNWIRKLKNRIEAIHLKDLAIIDSQQIMAEVMEGNLDWPEILQACEEAGVKWYLIERDDGPTDAFDSLKISYDHLRKLGYE</sequence>
<evidence type="ECO:0000313" key="2">
    <source>
        <dbReference type="EMBL" id="AZS16207.1"/>
    </source>
</evidence>
<dbReference type="Proteomes" id="UP000270678">
    <property type="component" value="Chromosome"/>
</dbReference>
<dbReference type="GO" id="GO:0016853">
    <property type="term" value="F:isomerase activity"/>
    <property type="evidence" value="ECO:0007669"/>
    <property type="project" value="UniProtKB-KW"/>
</dbReference>
<dbReference type="InterPro" id="IPR036237">
    <property type="entry name" value="Xyl_isomerase-like_sf"/>
</dbReference>
<dbReference type="KEGG" id="plut:EI981_18330"/>
<dbReference type="PANTHER" id="PTHR12110:SF41">
    <property type="entry name" value="INOSOSE DEHYDRATASE"/>
    <property type="match status" value="1"/>
</dbReference>
<dbReference type="InterPro" id="IPR050312">
    <property type="entry name" value="IolE/XylAMocC-like"/>
</dbReference>
<keyword evidence="2" id="KW-0413">Isomerase</keyword>
<keyword evidence="3" id="KW-1185">Reference proteome</keyword>
<dbReference type="InterPro" id="IPR013022">
    <property type="entry name" value="Xyl_isomerase-like_TIM-brl"/>
</dbReference>
<dbReference type="PANTHER" id="PTHR12110">
    <property type="entry name" value="HYDROXYPYRUVATE ISOMERASE"/>
    <property type="match status" value="1"/>
</dbReference>
<dbReference type="RefSeq" id="WP_127000588.1">
    <property type="nucleotide sequence ID" value="NZ_CP034346.1"/>
</dbReference>
<proteinExistence type="predicted"/>
<dbReference type="EMBL" id="CP034346">
    <property type="protein sequence ID" value="AZS16207.1"/>
    <property type="molecule type" value="Genomic_DNA"/>
</dbReference>
<dbReference type="Gene3D" id="3.20.20.150">
    <property type="entry name" value="Divalent-metal-dependent TIM barrel enzymes"/>
    <property type="match status" value="1"/>
</dbReference>
<gene>
    <name evidence="2" type="ORF">EI981_18330</name>
</gene>
<evidence type="ECO:0000259" key="1">
    <source>
        <dbReference type="Pfam" id="PF01261"/>
    </source>
</evidence>
<organism evidence="2 3">
    <name type="scientific">Paenibacillus lutimineralis</name>
    <dbReference type="NCBI Taxonomy" id="2707005"/>
    <lineage>
        <taxon>Bacteria</taxon>
        <taxon>Bacillati</taxon>
        <taxon>Bacillota</taxon>
        <taxon>Bacilli</taxon>
        <taxon>Bacillales</taxon>
        <taxon>Paenibacillaceae</taxon>
        <taxon>Paenibacillus</taxon>
    </lineage>
</organism>
<dbReference type="SUPFAM" id="SSF51658">
    <property type="entry name" value="Xylose isomerase-like"/>
    <property type="match status" value="1"/>
</dbReference>